<dbReference type="Pfam" id="PF07627">
    <property type="entry name" value="PSCyt3"/>
    <property type="match status" value="1"/>
</dbReference>
<dbReference type="AlphaFoldDB" id="A0A381RA96"/>
<feature type="domain" description="DUF1585" evidence="1">
    <location>
        <begin position="740"/>
        <end position="813"/>
    </location>
</feature>
<evidence type="ECO:0008006" key="7">
    <source>
        <dbReference type="Google" id="ProtNLM"/>
    </source>
</evidence>
<dbReference type="InterPro" id="IPR011478">
    <property type="entry name" value="DUF1585"/>
</dbReference>
<feature type="domain" description="DUF1587" evidence="2">
    <location>
        <begin position="161"/>
        <end position="224"/>
    </location>
</feature>
<protein>
    <recommendedName>
        <fullName evidence="7">DUF1592 domain-containing protein</fullName>
    </recommendedName>
</protein>
<dbReference type="InterPro" id="IPR013039">
    <property type="entry name" value="DUF1588"/>
</dbReference>
<feature type="domain" description="DUF1595" evidence="5">
    <location>
        <begin position="407"/>
        <end position="467"/>
    </location>
</feature>
<evidence type="ECO:0000313" key="6">
    <source>
        <dbReference type="EMBL" id="SUZ86777.1"/>
    </source>
</evidence>
<proteinExistence type="predicted"/>
<sequence>MRTLTRNVIALLCFGLGMPSLTVAQWSDLSPEGSPTILIQEYLAARSGEGLQGFVSAGSWFSPLVMSSDELNDVIQQYCVRCHNDVTLRGNLSLSEFDIAKAPQLAETAEKMIVKLRAGMMPLPGARRPSPDTLLTLVETLETLIDEAADEQRTPGTRPFQRLNRAEYARLIEDVLGLRIDPGEWLPADQISASFDNIADVQAMSPTLMDAYMTAASEVARQAVGQTDAPVTAKTYTNPATVSQHEWEAVEGAPYGTRGGISVLHTFPADGEYTFSMGFISGWGERFHDIDISVEGERVALVHYGGDIDFQGRKTFPVETEPVFIRAGQRRVTAAFIRQMDGPYEDLIRPNDWSLTGTEASYGTTSLPHLINLTLEGPHNPMGVSDTPTRRRVFTCRPTSADEEEPCSKSILAGLAAQAYGRSLDQEDIEPLMRFYQMGAEEGGFEMGVRIALEAILTSPHFLFRMEKEPDNVEPGEVYELDEVDLASRISFFLWGTNPDEELLRLARSDDLSKPKNLERQARRLLMDPRSEALATRFASLWLQLQDLEKVRPDAFWFPNYSQQLAVAMRRETELFFDNLVREDRSLLEIYSADYSFLNERLANHYEIPGVVGDEFRRVDYPREERRGVLGHGSMLVQTSLGNRTSPVLRGKWVMQVLLGTPPPPPPPGVPDLEATDETEGTRILTTRERMEMHRANPVCASCHKFMDPIGLALDNFDVTGKWRTRERGVPLDTRGTFYDGTDISSPSDLSQVLLKRPIPLVRHFTASLMAYALGRRLDYQDQPAVRAIVADAEKNNYRMSSFILGVLKSDAFQMKQAPVASGQDSLDPKSR</sequence>
<accession>A0A381RA96</accession>
<gene>
    <name evidence="6" type="ORF">METZ01_LOCUS39631</name>
</gene>
<evidence type="ECO:0000259" key="2">
    <source>
        <dbReference type="Pfam" id="PF07626"/>
    </source>
</evidence>
<dbReference type="InterPro" id="IPR013042">
    <property type="entry name" value="DUF1592"/>
</dbReference>
<evidence type="ECO:0000259" key="4">
    <source>
        <dbReference type="Pfam" id="PF07631"/>
    </source>
</evidence>
<dbReference type="InterPro" id="IPR013043">
    <property type="entry name" value="DUF1595"/>
</dbReference>
<dbReference type="Pfam" id="PF07626">
    <property type="entry name" value="PSD3"/>
    <property type="match status" value="1"/>
</dbReference>
<feature type="domain" description="DUF1588" evidence="3">
    <location>
        <begin position="626"/>
        <end position="727"/>
    </location>
</feature>
<name>A0A381RA96_9ZZZZ</name>
<organism evidence="6">
    <name type="scientific">marine metagenome</name>
    <dbReference type="NCBI Taxonomy" id="408172"/>
    <lineage>
        <taxon>unclassified sequences</taxon>
        <taxon>metagenomes</taxon>
        <taxon>ecological metagenomes</taxon>
    </lineage>
</organism>
<evidence type="ECO:0000259" key="5">
    <source>
        <dbReference type="Pfam" id="PF07637"/>
    </source>
</evidence>
<dbReference type="EMBL" id="UINC01001699">
    <property type="protein sequence ID" value="SUZ86777.1"/>
    <property type="molecule type" value="Genomic_DNA"/>
</dbReference>
<evidence type="ECO:0000259" key="3">
    <source>
        <dbReference type="Pfam" id="PF07627"/>
    </source>
</evidence>
<dbReference type="InterPro" id="IPR013036">
    <property type="entry name" value="DUF1587"/>
</dbReference>
<feature type="domain" description="DUF1592" evidence="4">
    <location>
        <begin position="481"/>
        <end position="608"/>
    </location>
</feature>
<dbReference type="Pfam" id="PF07637">
    <property type="entry name" value="PSD5"/>
    <property type="match status" value="1"/>
</dbReference>
<dbReference type="Pfam" id="PF07631">
    <property type="entry name" value="PSD4"/>
    <property type="match status" value="1"/>
</dbReference>
<dbReference type="Pfam" id="PF07624">
    <property type="entry name" value="PSD2"/>
    <property type="match status" value="1"/>
</dbReference>
<evidence type="ECO:0000259" key="1">
    <source>
        <dbReference type="Pfam" id="PF07624"/>
    </source>
</evidence>
<reference evidence="6" key="1">
    <citation type="submission" date="2018-05" db="EMBL/GenBank/DDBJ databases">
        <authorList>
            <person name="Lanie J.A."/>
            <person name="Ng W.-L."/>
            <person name="Kazmierczak K.M."/>
            <person name="Andrzejewski T.M."/>
            <person name="Davidsen T.M."/>
            <person name="Wayne K.J."/>
            <person name="Tettelin H."/>
            <person name="Glass J.I."/>
            <person name="Rusch D."/>
            <person name="Podicherti R."/>
            <person name="Tsui H.-C.T."/>
            <person name="Winkler M.E."/>
        </authorList>
    </citation>
    <scope>NUCLEOTIDE SEQUENCE</scope>
</reference>